<feature type="domain" description="Polysaccharide pyruvyl transferase" evidence="1">
    <location>
        <begin position="87"/>
        <end position="327"/>
    </location>
</feature>
<keyword evidence="3" id="KW-1185">Reference proteome</keyword>
<evidence type="ECO:0000313" key="2">
    <source>
        <dbReference type="EMBL" id="RAK66539.1"/>
    </source>
</evidence>
<dbReference type="PANTHER" id="PTHR36836:SF1">
    <property type="entry name" value="COLANIC ACID BIOSYNTHESIS PROTEIN WCAK"/>
    <property type="match status" value="1"/>
</dbReference>
<name>A0A328BIS4_9CAUL</name>
<evidence type="ECO:0000259" key="1">
    <source>
        <dbReference type="Pfam" id="PF04230"/>
    </source>
</evidence>
<dbReference type="OrthoDB" id="1814359at2"/>
<dbReference type="Pfam" id="PF04230">
    <property type="entry name" value="PS_pyruv_trans"/>
    <property type="match status" value="1"/>
</dbReference>
<accession>A0A328BIS4</accession>
<organism evidence="2 3">
    <name type="scientific">Phenylobacterium kunshanense</name>
    <dbReference type="NCBI Taxonomy" id="1445034"/>
    <lineage>
        <taxon>Bacteria</taxon>
        <taxon>Pseudomonadati</taxon>
        <taxon>Pseudomonadota</taxon>
        <taxon>Alphaproteobacteria</taxon>
        <taxon>Caulobacterales</taxon>
        <taxon>Caulobacteraceae</taxon>
        <taxon>Phenylobacterium</taxon>
    </lineage>
</organism>
<keyword evidence="2" id="KW-0808">Transferase</keyword>
<dbReference type="PANTHER" id="PTHR36836">
    <property type="entry name" value="COLANIC ACID BIOSYNTHESIS PROTEIN WCAK"/>
    <property type="match status" value="1"/>
</dbReference>
<proteinExistence type="predicted"/>
<evidence type="ECO:0000313" key="3">
    <source>
        <dbReference type="Proteomes" id="UP000249524"/>
    </source>
</evidence>
<dbReference type="GO" id="GO:0016740">
    <property type="term" value="F:transferase activity"/>
    <property type="evidence" value="ECO:0007669"/>
    <property type="project" value="UniProtKB-KW"/>
</dbReference>
<protein>
    <submittedName>
        <fullName evidence="2">Polysaccharide pyruvyl transferase family protein</fullName>
    </submittedName>
</protein>
<dbReference type="AlphaFoldDB" id="A0A328BIS4"/>
<comment type="caution">
    <text evidence="2">The sequence shown here is derived from an EMBL/GenBank/DDBJ whole genome shotgun (WGS) entry which is preliminary data.</text>
</comment>
<dbReference type="EMBL" id="QFYS01000003">
    <property type="protein sequence ID" value="RAK66539.1"/>
    <property type="molecule type" value="Genomic_DNA"/>
</dbReference>
<reference evidence="2 3" key="1">
    <citation type="submission" date="2018-05" db="EMBL/GenBank/DDBJ databases">
        <authorList>
            <person name="Lanie J.A."/>
            <person name="Ng W.-L."/>
            <person name="Kazmierczak K.M."/>
            <person name="Andrzejewski T.M."/>
            <person name="Davidsen T.M."/>
            <person name="Wayne K.J."/>
            <person name="Tettelin H."/>
            <person name="Glass J.I."/>
            <person name="Rusch D."/>
            <person name="Podicherti R."/>
            <person name="Tsui H.-C.T."/>
            <person name="Winkler M.E."/>
        </authorList>
    </citation>
    <scope>NUCLEOTIDE SEQUENCE [LARGE SCALE GENOMIC DNA]</scope>
    <source>
        <strain evidence="2 3">BUT-10</strain>
    </source>
</reference>
<dbReference type="Proteomes" id="UP000249524">
    <property type="component" value="Unassembled WGS sequence"/>
</dbReference>
<sequence length="400" mass="42692">MTASRSVQQSGEVVVGLLWHSVNSGNLGVGALTVGNIALARQAAATVGLKPRFRVLGFLDPGVEPYVRDADVEIVPLSARAMLPGGAFWQSLADLDCVLDIGGGDSFTDIYGPKRFGFLWLSKMMATARGKPLILSPQTIGPFTRQPQTFLASIAMTHARTVVARDPISFDVARKMAPRANVLQAVDVAFALPFERRSHNDGGKTEVGVNVSGLLFNGGYSGANEFGMQIDYADYTRKLLAALSARSDVAVRLLCHVNSDALPQDDDGRVAAKLAEAFPSVILVPKFASPSEAKSYISGLDFLVSGRMHACIAAFSSGVPVVPVAYSRKFAGLFEGVLSYPHLVPVKGLDTDEAVEFTLRKLDDRDAMKGDIARGSAGVEALLDRYRGELAEVFSLAVSK</sequence>
<dbReference type="InterPro" id="IPR007345">
    <property type="entry name" value="Polysacch_pyruvyl_Trfase"/>
</dbReference>
<gene>
    <name evidence="2" type="ORF">DJ019_09890</name>
</gene>